<dbReference type="InterPro" id="IPR042092">
    <property type="entry name" value="PsdUridine_s_RsuA/RluB/E/F_cat"/>
</dbReference>
<evidence type="ECO:0000256" key="2">
    <source>
        <dbReference type="ARBA" id="ARBA00008348"/>
    </source>
</evidence>
<dbReference type="NCBIfam" id="TIGR00093">
    <property type="entry name" value="pseudouridine synthase"/>
    <property type="match status" value="1"/>
</dbReference>
<feature type="region of interest" description="Disordered" evidence="7">
    <location>
        <begin position="1"/>
        <end position="21"/>
    </location>
</feature>
<feature type="compositionally biased region" description="Basic and acidic residues" evidence="7">
    <location>
        <begin position="442"/>
        <end position="469"/>
    </location>
</feature>
<proteinExistence type="inferred from homology"/>
<gene>
    <name evidence="9" type="ORF">GCM10022268_24600</name>
</gene>
<feature type="compositionally biased region" description="Low complexity" evidence="7">
    <location>
        <begin position="539"/>
        <end position="562"/>
    </location>
</feature>
<dbReference type="SUPFAM" id="SSF55174">
    <property type="entry name" value="Alpha-L RNA-binding motif"/>
    <property type="match status" value="1"/>
</dbReference>
<dbReference type="SMART" id="SM00363">
    <property type="entry name" value="S4"/>
    <property type="match status" value="1"/>
</dbReference>
<comment type="similarity">
    <text evidence="2 6">Belongs to the pseudouridine synthase RsuA family.</text>
</comment>
<dbReference type="Proteomes" id="UP001500523">
    <property type="component" value="Unassembled WGS sequence"/>
</dbReference>
<dbReference type="PROSITE" id="PS01149">
    <property type="entry name" value="PSI_RSU"/>
    <property type="match status" value="1"/>
</dbReference>
<keyword evidence="10" id="KW-1185">Reference proteome</keyword>
<accession>A0ABP7E6R7</accession>
<keyword evidence="4 6" id="KW-0413">Isomerase</keyword>
<dbReference type="Gene3D" id="3.10.290.10">
    <property type="entry name" value="RNA-binding S4 domain"/>
    <property type="match status" value="1"/>
</dbReference>
<evidence type="ECO:0000256" key="1">
    <source>
        <dbReference type="ARBA" id="ARBA00000073"/>
    </source>
</evidence>
<dbReference type="InterPro" id="IPR020103">
    <property type="entry name" value="PsdUridine_synth_cat_dom_sf"/>
</dbReference>
<feature type="compositionally biased region" description="Pro residues" evidence="7">
    <location>
        <begin position="299"/>
        <end position="310"/>
    </location>
</feature>
<dbReference type="EC" id="5.4.99.-" evidence="6"/>
<feature type="region of interest" description="Disordered" evidence="7">
    <location>
        <begin position="291"/>
        <end position="590"/>
    </location>
</feature>
<dbReference type="SUPFAM" id="SSF55120">
    <property type="entry name" value="Pseudouridine synthase"/>
    <property type="match status" value="1"/>
</dbReference>
<evidence type="ECO:0000256" key="4">
    <source>
        <dbReference type="ARBA" id="ARBA00023235"/>
    </source>
</evidence>
<organism evidence="9 10">
    <name type="scientific">Sphingomonas cynarae</name>
    <dbReference type="NCBI Taxonomy" id="930197"/>
    <lineage>
        <taxon>Bacteria</taxon>
        <taxon>Pseudomonadati</taxon>
        <taxon>Pseudomonadota</taxon>
        <taxon>Alphaproteobacteria</taxon>
        <taxon>Sphingomonadales</taxon>
        <taxon>Sphingomonadaceae</taxon>
        <taxon>Sphingomonas</taxon>
    </lineage>
</organism>
<dbReference type="InterPro" id="IPR000748">
    <property type="entry name" value="PsdUridine_synth_RsuA/RluB/E/F"/>
</dbReference>
<evidence type="ECO:0000313" key="9">
    <source>
        <dbReference type="EMBL" id="GAA3715008.1"/>
    </source>
</evidence>
<dbReference type="Pfam" id="PF00849">
    <property type="entry name" value="PseudoU_synth_2"/>
    <property type="match status" value="1"/>
</dbReference>
<feature type="compositionally biased region" description="Basic and acidic residues" evidence="7">
    <location>
        <begin position="387"/>
        <end position="403"/>
    </location>
</feature>
<dbReference type="InterPro" id="IPR018496">
    <property type="entry name" value="PsdUridine_synth_RsuA/RluB_CS"/>
</dbReference>
<evidence type="ECO:0000313" key="10">
    <source>
        <dbReference type="Proteomes" id="UP001500523"/>
    </source>
</evidence>
<dbReference type="Gene3D" id="3.30.70.580">
    <property type="entry name" value="Pseudouridine synthase I, catalytic domain, N-terminal subdomain"/>
    <property type="match status" value="1"/>
</dbReference>
<feature type="compositionally biased region" description="Gly residues" evidence="7">
    <location>
        <begin position="565"/>
        <end position="580"/>
    </location>
</feature>
<dbReference type="EMBL" id="BAABBF010000005">
    <property type="protein sequence ID" value="GAA3715008.1"/>
    <property type="molecule type" value="Genomic_DNA"/>
</dbReference>
<feature type="compositionally biased region" description="Basic residues" evidence="7">
    <location>
        <begin position="581"/>
        <end position="590"/>
    </location>
</feature>
<protein>
    <recommendedName>
        <fullName evidence="6">Pseudouridine synthase</fullName>
        <ecNumber evidence="6">5.4.99.-</ecNumber>
    </recommendedName>
</protein>
<feature type="domain" description="RNA-binding S4" evidence="8">
    <location>
        <begin position="40"/>
        <end position="102"/>
    </location>
</feature>
<evidence type="ECO:0000256" key="7">
    <source>
        <dbReference type="SAM" id="MobiDB-lite"/>
    </source>
</evidence>
<feature type="compositionally biased region" description="Basic and acidic residues" evidence="7">
    <location>
        <begin position="492"/>
        <end position="526"/>
    </location>
</feature>
<keyword evidence="3 5" id="KW-0694">RNA-binding</keyword>
<sequence>MLRNPNITRTGAKGRKDFSPDPVRRCIRRVMTDQEPPKGDRIAKLLARAGIASRRDIERMIAEGRIALNGVTLDTPATVLITLDGVTVDGHAVAAPPPAQLFLYHKPPGLLVTEHDPAGRPIIYDHLPRDLPRVVPVGRLDLNTEGLLLLTTDGGFKRQLELPATGVERTYRARAYGDVTQAQLEDLIEGIEIEGMRYGPIDANLERRTGANVWIEMTLTEGKNREVRRVLEHLGLQVSRLIRTRYGPFVLGDLMPGEVGEVRGADIGAFRRTLDSPRRAREPMANVEVEARGKATAPAPIPAAPPPPAARPVEEARRPRPAPTASARPAAAGGGWGSRTRPSRPAANAAPAPTDRFRSDRPRGDGPRPDQTGATGPRPGHVSGNVRSDRPYRDASPRPDRPIADAPRQGGGRSDRQRQAGGGRPTGSDFRGASSGTNPRPQIDRASPRADRPAGDAPRQDGGRSDRPRQASGGRPAGNGFRGAFSGGDARPQSDRASPRADRSRNFRDRRDDDGAPARPTGDRTRGAAPAYGRDDRSGASPRGPARAGAGPNRTPGAARPGGKPPGKGGSAKGPAGGRGHPPRAPKGKR</sequence>
<feature type="compositionally biased region" description="Low complexity" evidence="7">
    <location>
        <begin position="338"/>
        <end position="354"/>
    </location>
</feature>
<comment type="caution">
    <text evidence="9">The sequence shown here is derived from an EMBL/GenBank/DDBJ whole genome shotgun (WGS) entry which is preliminary data.</text>
</comment>
<name>A0ABP7E6R7_9SPHN</name>
<dbReference type="PANTHER" id="PTHR47683:SF3">
    <property type="entry name" value="RIBOSOMAL LARGE SUBUNIT PSEUDOURIDINE SYNTHASE B"/>
    <property type="match status" value="1"/>
</dbReference>
<evidence type="ECO:0000256" key="5">
    <source>
        <dbReference type="PROSITE-ProRule" id="PRU00182"/>
    </source>
</evidence>
<dbReference type="InterPro" id="IPR020094">
    <property type="entry name" value="TruA/RsuA/RluB/E/F_N"/>
</dbReference>
<dbReference type="PANTHER" id="PTHR47683">
    <property type="entry name" value="PSEUDOURIDINE SYNTHASE FAMILY PROTEIN-RELATED"/>
    <property type="match status" value="1"/>
</dbReference>
<dbReference type="Pfam" id="PF01479">
    <property type="entry name" value="S4"/>
    <property type="match status" value="1"/>
</dbReference>
<evidence type="ECO:0000256" key="3">
    <source>
        <dbReference type="ARBA" id="ARBA00022884"/>
    </source>
</evidence>
<feature type="compositionally biased region" description="Basic and acidic residues" evidence="7">
    <location>
        <begin position="355"/>
        <end position="368"/>
    </location>
</feature>
<evidence type="ECO:0000256" key="6">
    <source>
        <dbReference type="RuleBase" id="RU003887"/>
    </source>
</evidence>
<reference evidence="10" key="1">
    <citation type="journal article" date="2019" name="Int. J. Syst. Evol. Microbiol.">
        <title>The Global Catalogue of Microorganisms (GCM) 10K type strain sequencing project: providing services to taxonomists for standard genome sequencing and annotation.</title>
        <authorList>
            <consortium name="The Broad Institute Genomics Platform"/>
            <consortium name="The Broad Institute Genome Sequencing Center for Infectious Disease"/>
            <person name="Wu L."/>
            <person name="Ma J."/>
        </authorList>
    </citation>
    <scope>NUCLEOTIDE SEQUENCE [LARGE SCALE GENOMIC DNA]</scope>
    <source>
        <strain evidence="10">JCM 17498</strain>
    </source>
</reference>
<dbReference type="Gene3D" id="3.30.70.1560">
    <property type="entry name" value="Alpha-L RNA-binding motif"/>
    <property type="match status" value="1"/>
</dbReference>
<dbReference type="InterPro" id="IPR002942">
    <property type="entry name" value="S4_RNA-bd"/>
</dbReference>
<dbReference type="InterPro" id="IPR036986">
    <property type="entry name" value="S4_RNA-bd_sf"/>
</dbReference>
<evidence type="ECO:0000259" key="8">
    <source>
        <dbReference type="SMART" id="SM00363"/>
    </source>
</evidence>
<dbReference type="PROSITE" id="PS50889">
    <property type="entry name" value="S4"/>
    <property type="match status" value="1"/>
</dbReference>
<dbReference type="CDD" id="cd00165">
    <property type="entry name" value="S4"/>
    <property type="match status" value="1"/>
</dbReference>
<comment type="catalytic activity">
    <reaction evidence="1">
        <text>a uridine in RNA = a pseudouridine in RNA</text>
        <dbReference type="Rhea" id="RHEA:48348"/>
        <dbReference type="Rhea" id="RHEA-COMP:12068"/>
        <dbReference type="Rhea" id="RHEA-COMP:12069"/>
        <dbReference type="ChEBI" id="CHEBI:65314"/>
        <dbReference type="ChEBI" id="CHEBI:65315"/>
    </reaction>
</comment>
<dbReference type="InterPro" id="IPR050343">
    <property type="entry name" value="RsuA_PseudoU_synthase"/>
</dbReference>
<dbReference type="InterPro" id="IPR006145">
    <property type="entry name" value="PsdUridine_synth_RsuA/RluA"/>
</dbReference>